<evidence type="ECO:0000256" key="2">
    <source>
        <dbReference type="ARBA" id="ARBA00008417"/>
    </source>
</evidence>
<evidence type="ECO:0000256" key="3">
    <source>
        <dbReference type="ARBA" id="ARBA00022106"/>
    </source>
</evidence>
<dbReference type="RefSeq" id="WP_236100165.1">
    <property type="nucleotide sequence ID" value="NZ_JAKGUD010000016.1"/>
</dbReference>
<evidence type="ECO:0000313" key="12">
    <source>
        <dbReference type="Proteomes" id="UP001200430"/>
    </source>
</evidence>
<comment type="similarity">
    <text evidence="2">Belongs to the multi antimicrobial extrusion (MATE) (TC 2.A.66.1) family. MepA subfamily.</text>
</comment>
<dbReference type="NCBIfam" id="TIGR00797">
    <property type="entry name" value="matE"/>
    <property type="match status" value="1"/>
</dbReference>
<organism evidence="11 12">
    <name type="scientific">Dethiosulfovibrio marinus</name>
    <dbReference type="NCBI Taxonomy" id="133532"/>
    <lineage>
        <taxon>Bacteria</taxon>
        <taxon>Thermotogati</taxon>
        <taxon>Synergistota</taxon>
        <taxon>Synergistia</taxon>
        <taxon>Synergistales</taxon>
        <taxon>Dethiosulfovibrionaceae</taxon>
        <taxon>Dethiosulfovibrio</taxon>
    </lineage>
</organism>
<gene>
    <name evidence="11" type="ORF">L2W38_11640</name>
</gene>
<evidence type="ECO:0000256" key="9">
    <source>
        <dbReference type="ARBA" id="ARBA00023251"/>
    </source>
</evidence>
<keyword evidence="12" id="KW-1185">Reference proteome</keyword>
<evidence type="ECO:0000256" key="7">
    <source>
        <dbReference type="ARBA" id="ARBA00022989"/>
    </source>
</evidence>
<name>A0ABS9EQJ9_9BACT</name>
<feature type="transmembrane region" description="Helical" evidence="10">
    <location>
        <begin position="21"/>
        <end position="42"/>
    </location>
</feature>
<comment type="caution">
    <text evidence="11">The sequence shown here is derived from an EMBL/GenBank/DDBJ whole genome shotgun (WGS) entry which is preliminary data.</text>
</comment>
<evidence type="ECO:0000256" key="10">
    <source>
        <dbReference type="SAM" id="Phobius"/>
    </source>
</evidence>
<evidence type="ECO:0000256" key="1">
    <source>
        <dbReference type="ARBA" id="ARBA00004651"/>
    </source>
</evidence>
<proteinExistence type="inferred from homology"/>
<feature type="transmembrane region" description="Helical" evidence="10">
    <location>
        <begin position="291"/>
        <end position="311"/>
    </location>
</feature>
<dbReference type="InterPro" id="IPR045070">
    <property type="entry name" value="MATE_MepA-like"/>
</dbReference>
<accession>A0ABS9EQJ9</accession>
<dbReference type="CDD" id="cd13143">
    <property type="entry name" value="MATE_MepA_like"/>
    <property type="match status" value="1"/>
</dbReference>
<keyword evidence="8 10" id="KW-0472">Membrane</keyword>
<keyword evidence="6 10" id="KW-0812">Transmembrane</keyword>
<feature type="transmembrane region" description="Helical" evidence="10">
    <location>
        <begin position="54"/>
        <end position="78"/>
    </location>
</feature>
<feature type="transmembrane region" description="Helical" evidence="10">
    <location>
        <begin position="99"/>
        <end position="118"/>
    </location>
</feature>
<reference evidence="11 12" key="1">
    <citation type="submission" date="2022-01" db="EMBL/GenBank/DDBJ databases">
        <title>Dethiosulfovibrio faecalis sp. nov., a novel proteolytic, non-sulfur-reducing bacterium isolated from a marine aquaculture solid waste bioreactor.</title>
        <authorList>
            <person name="Grabowski S."/>
            <person name="Apolinario E."/>
            <person name="Schneider N."/>
            <person name="Marshall C.W."/>
            <person name="Sowers K.R."/>
        </authorList>
    </citation>
    <scope>NUCLEOTIDE SEQUENCE [LARGE SCALE GENOMIC DNA]</scope>
    <source>
        <strain evidence="11 12">DSM 12537</strain>
    </source>
</reference>
<feature type="transmembrane region" description="Helical" evidence="10">
    <location>
        <begin position="359"/>
        <end position="383"/>
    </location>
</feature>
<feature type="transmembrane region" description="Helical" evidence="10">
    <location>
        <begin position="323"/>
        <end position="344"/>
    </location>
</feature>
<dbReference type="Proteomes" id="UP001200430">
    <property type="component" value="Unassembled WGS sequence"/>
</dbReference>
<sequence length="457" mass="48207">MAKVPKGKKAEMMGTYPVGAMLWKLSLPTITGMVVQASYNMVDAAFIGKGVGTLALGGTTICLPFQMLMGAMGGAIGMGGASLVSRALGRRDRELASRALGNVVALALILGIAATLLGKASAEGMVTLFGASEEIKPYALEYLGIILLGCPLTLLAMSSNAVVRSEGNANVAMLSMVISGLTNVFLDWLFIFHFHMGVAGAAWGTLLSKLLVVIWLISHFTVSPHKVIKLSPRRLRVDRDIVSEISSIGISAFVRMAGTSLVMASVNNAMGIYGGPYYVAAYGVTNRVMSIVYMAVNGVALGMQPLAGYNYGAGLFDRVRSSIKLSIIWGTGGCVFFFLLLFFLPERVFSLFTNDPDLIAAGVASLPTIVAGTSLVAIHRIGATAFQALGKGKPAFWLSMTRHVLVFLPLLATLPRFMGLTGVLLSFPLADAIAAGITLLPLSKEMGQLKKEALSTS</sequence>
<dbReference type="PANTHER" id="PTHR43823:SF3">
    <property type="entry name" value="MULTIDRUG EXPORT PROTEIN MEPA"/>
    <property type="match status" value="1"/>
</dbReference>
<feature type="transmembrane region" description="Helical" evidence="10">
    <location>
        <begin position="200"/>
        <end position="220"/>
    </location>
</feature>
<evidence type="ECO:0000256" key="5">
    <source>
        <dbReference type="ARBA" id="ARBA00022475"/>
    </source>
</evidence>
<evidence type="ECO:0000256" key="6">
    <source>
        <dbReference type="ARBA" id="ARBA00022692"/>
    </source>
</evidence>
<dbReference type="PIRSF" id="PIRSF006603">
    <property type="entry name" value="DinF"/>
    <property type="match status" value="1"/>
</dbReference>
<keyword evidence="7 10" id="KW-1133">Transmembrane helix</keyword>
<feature type="transmembrane region" description="Helical" evidence="10">
    <location>
        <begin position="169"/>
        <end position="194"/>
    </location>
</feature>
<dbReference type="PANTHER" id="PTHR43823">
    <property type="entry name" value="SPORULATION PROTEIN YKVU"/>
    <property type="match status" value="1"/>
</dbReference>
<dbReference type="InterPro" id="IPR051327">
    <property type="entry name" value="MATE_MepA_subfamily"/>
</dbReference>
<keyword evidence="5" id="KW-1003">Cell membrane</keyword>
<keyword evidence="9" id="KW-0046">Antibiotic resistance</keyword>
<feature type="transmembrane region" description="Helical" evidence="10">
    <location>
        <begin position="138"/>
        <end position="157"/>
    </location>
</feature>
<feature type="transmembrane region" description="Helical" evidence="10">
    <location>
        <begin position="395"/>
        <end position="414"/>
    </location>
</feature>
<keyword evidence="4" id="KW-0813">Transport</keyword>
<dbReference type="EMBL" id="JAKGUD010000016">
    <property type="protein sequence ID" value="MCF4143464.1"/>
    <property type="molecule type" value="Genomic_DNA"/>
</dbReference>
<comment type="subcellular location">
    <subcellularLocation>
        <location evidence="1">Cell membrane</location>
        <topology evidence="1">Multi-pass membrane protein</topology>
    </subcellularLocation>
</comment>
<dbReference type="InterPro" id="IPR002528">
    <property type="entry name" value="MATE_fam"/>
</dbReference>
<feature type="transmembrane region" description="Helical" evidence="10">
    <location>
        <begin position="420"/>
        <end position="442"/>
    </location>
</feature>
<evidence type="ECO:0000313" key="11">
    <source>
        <dbReference type="EMBL" id="MCF4143464.1"/>
    </source>
</evidence>
<evidence type="ECO:0000256" key="4">
    <source>
        <dbReference type="ARBA" id="ARBA00022448"/>
    </source>
</evidence>
<dbReference type="InterPro" id="IPR048279">
    <property type="entry name" value="MdtK-like"/>
</dbReference>
<protein>
    <recommendedName>
        <fullName evidence="3">Multidrug export protein MepA</fullName>
    </recommendedName>
</protein>
<dbReference type="Pfam" id="PF01554">
    <property type="entry name" value="MatE"/>
    <property type="match status" value="2"/>
</dbReference>
<evidence type="ECO:0000256" key="8">
    <source>
        <dbReference type="ARBA" id="ARBA00023136"/>
    </source>
</evidence>